<dbReference type="GO" id="GO:0032259">
    <property type="term" value="P:methylation"/>
    <property type="evidence" value="ECO:0007669"/>
    <property type="project" value="UniProtKB-KW"/>
</dbReference>
<dbReference type="Proteomes" id="UP000183190">
    <property type="component" value="Unassembled WGS sequence"/>
</dbReference>
<dbReference type="CDD" id="cd02440">
    <property type="entry name" value="AdoMet_MTases"/>
    <property type="match status" value="1"/>
</dbReference>
<evidence type="ECO:0000313" key="6">
    <source>
        <dbReference type="Proteomes" id="UP000183190"/>
    </source>
</evidence>
<dbReference type="SUPFAM" id="SSF53335">
    <property type="entry name" value="S-adenosyl-L-methionine-dependent methyltransferases"/>
    <property type="match status" value="1"/>
</dbReference>
<dbReference type="OrthoDB" id="7365827at2"/>
<dbReference type="PANTHER" id="PTHR44942:SF4">
    <property type="entry name" value="METHYLTRANSFERASE TYPE 11 DOMAIN-CONTAINING PROTEIN"/>
    <property type="match status" value="1"/>
</dbReference>
<keyword evidence="2 5" id="KW-0489">Methyltransferase</keyword>
<name>A0A1H6JN99_RUMFL</name>
<feature type="domain" description="Methyltransferase type 11" evidence="4">
    <location>
        <begin position="51"/>
        <end position="145"/>
    </location>
</feature>
<dbReference type="InterPro" id="IPR051052">
    <property type="entry name" value="Diverse_substrate_MTase"/>
</dbReference>
<dbReference type="PANTHER" id="PTHR44942">
    <property type="entry name" value="METHYLTRANSF_11 DOMAIN-CONTAINING PROTEIN"/>
    <property type="match status" value="1"/>
</dbReference>
<proteinExistence type="inferred from homology"/>
<protein>
    <submittedName>
        <fullName evidence="5">Methyltransferase domain-containing protein</fullName>
    </submittedName>
</protein>
<evidence type="ECO:0000259" key="4">
    <source>
        <dbReference type="Pfam" id="PF08241"/>
    </source>
</evidence>
<comment type="similarity">
    <text evidence="1">Belongs to the methyltransferase superfamily.</text>
</comment>
<dbReference type="Pfam" id="PF08241">
    <property type="entry name" value="Methyltransf_11"/>
    <property type="match status" value="1"/>
</dbReference>
<dbReference type="EMBL" id="FNWV01000005">
    <property type="protein sequence ID" value="SEH61258.1"/>
    <property type="molecule type" value="Genomic_DNA"/>
</dbReference>
<accession>A0A1H6JN99</accession>
<evidence type="ECO:0000256" key="1">
    <source>
        <dbReference type="ARBA" id="ARBA00008361"/>
    </source>
</evidence>
<dbReference type="InterPro" id="IPR029063">
    <property type="entry name" value="SAM-dependent_MTases_sf"/>
</dbReference>
<dbReference type="InterPro" id="IPR013216">
    <property type="entry name" value="Methyltransf_11"/>
</dbReference>
<dbReference type="RefSeq" id="WP_074716460.1">
    <property type="nucleotide sequence ID" value="NZ_FNWV01000005.1"/>
</dbReference>
<organism evidence="5 6">
    <name type="scientific">Ruminococcus flavefaciens</name>
    <dbReference type="NCBI Taxonomy" id="1265"/>
    <lineage>
        <taxon>Bacteria</taxon>
        <taxon>Bacillati</taxon>
        <taxon>Bacillota</taxon>
        <taxon>Clostridia</taxon>
        <taxon>Eubacteriales</taxon>
        <taxon>Oscillospiraceae</taxon>
        <taxon>Ruminococcus</taxon>
    </lineage>
</organism>
<dbReference type="AlphaFoldDB" id="A0A1H6JN99"/>
<evidence type="ECO:0000313" key="5">
    <source>
        <dbReference type="EMBL" id="SEH61258.1"/>
    </source>
</evidence>
<gene>
    <name evidence="5" type="ORF">SAMN02910265_01729</name>
</gene>
<evidence type="ECO:0000256" key="2">
    <source>
        <dbReference type="ARBA" id="ARBA00022603"/>
    </source>
</evidence>
<keyword evidence="3 5" id="KW-0808">Transferase</keyword>
<reference evidence="5 6" key="1">
    <citation type="submission" date="2016-10" db="EMBL/GenBank/DDBJ databases">
        <authorList>
            <person name="de Groot N.N."/>
        </authorList>
    </citation>
    <scope>NUCLEOTIDE SEQUENCE [LARGE SCALE GENOMIC DNA]</scope>
    <source>
        <strain evidence="5 6">YAD2003</strain>
    </source>
</reference>
<sequence>MDIFKNDIDGGKAFDWGRTSSDYAKFRDIYPPVFFGKVAERGICVKGQRVLDIGTGTGVVPRNMYKYGAEWTGSDISENQIAQAKSLAEENGMKIDFVVSAAEDLDFSEESFDVITACQCFFYFDYDKVIPKLAKLLKKGGRLVILFMAWLPDDDKLAGESEKLVLKYNPKWTGGGYTRKPVFVPEIANEYFDVEYAEDYDLIVPFTRESWNGRMKACRGVGASMTEEEIAAWEREHMEMLEKTPSDDLEILHHAAMAILRKK</sequence>
<dbReference type="Gene3D" id="3.40.50.150">
    <property type="entry name" value="Vaccinia Virus protein VP39"/>
    <property type="match status" value="1"/>
</dbReference>
<dbReference type="GO" id="GO:0008168">
    <property type="term" value="F:methyltransferase activity"/>
    <property type="evidence" value="ECO:0007669"/>
    <property type="project" value="UniProtKB-KW"/>
</dbReference>
<evidence type="ECO:0000256" key="3">
    <source>
        <dbReference type="ARBA" id="ARBA00022679"/>
    </source>
</evidence>